<dbReference type="InterPro" id="IPR008271">
    <property type="entry name" value="Ser/Thr_kinase_AS"/>
</dbReference>
<feature type="binding site" evidence="11">
    <location>
        <position position="484"/>
    </location>
    <ligand>
        <name>ATP</name>
        <dbReference type="ChEBI" id="CHEBI:30616"/>
    </ligand>
</feature>
<evidence type="ECO:0000256" key="1">
    <source>
        <dbReference type="ARBA" id="ARBA00004479"/>
    </source>
</evidence>
<dbReference type="InterPro" id="IPR045274">
    <property type="entry name" value="WAK-like"/>
</dbReference>
<dbReference type="InterPro" id="IPR025287">
    <property type="entry name" value="WAK_GUB"/>
</dbReference>
<feature type="domain" description="Protein kinase" evidence="13">
    <location>
        <begin position="456"/>
        <end position="748"/>
    </location>
</feature>
<sequence>MPAILLALLMAALLSPAAAAVRCPEECGGVKIPYPFGIGRGCYLETATGDGGGHDEPFNVTCSNRDADGKLHPKPIPMVDGGLQVLDIDVAGGRMRAYTRVSSWCRNAANTSPSAVDDDSWVYESATFRVSSTENVLTVVGCGVLAYIGTQDRGVENRYVVGCNASCPRGGVPGPVRPPSSSMANNGGGISACDGTDGCCQTTIQRGIRSFVPSFVADDEGRPDGSGSGAGGSPCRYAFLVEKEKFKFRTSYVTNRELAGAAGKRLPLVLDWAVGNKSCVVSQKDKATYACLSDNHECVNSTNGAGYLCKCKTGYRGNPYRNNGCEYIDMCKEKKPCHASAKCDSIEGGYRCSCHRGRRLKADGSGGCEIDYLLPVIGSSIGVVVLAVVLSCTYAVQEKKRLAAIKKRYFRQHGGLLLFEEMKQSSPSSRLQGQQTPSPSFTLFTEKELEQATDRFDERHVLGKGGNGTVYRGDLRDGRAVAIKRCRVAGDERQRRELGKEVLILSQVSHRNIVKLYGCCLEVAVPMLVYEFIPNGTLCELLHGQGGEDRATRASPPSFAIRLKIAHEAAEALAYLHSTASPPMIIHGDVKSANILLDANYDAKVSDFGASALAPPPPSSSDDEAQAHHHLVTLVQGTCGYLDPEYLQTCRLTDRSDVYSFGVVLLELLTRRKALALAAPVEEERSLAAHFLSSLRNGRLDALLDAGIRDEVGGEVLGMVAALAKRCLEMSGEMRPPMREVAEELDRVRKLWRQRCFGEVAVLVN</sequence>
<evidence type="ECO:0000313" key="15">
    <source>
        <dbReference type="EMBL" id="KAG0521263.1"/>
    </source>
</evidence>
<dbReference type="SMART" id="SM00181">
    <property type="entry name" value="EGF"/>
    <property type="match status" value="2"/>
</dbReference>
<dbReference type="PANTHER" id="PTHR27005:SF273">
    <property type="entry name" value="PROTEIN KINASE DOMAIN-CONTAINING PROTEIN"/>
    <property type="match status" value="1"/>
</dbReference>
<dbReference type="Gene3D" id="1.10.510.10">
    <property type="entry name" value="Transferase(Phosphotransferase) domain 1"/>
    <property type="match status" value="1"/>
</dbReference>
<protein>
    <recommendedName>
        <fullName evidence="17">Protein kinase domain-containing protein</fullName>
    </recommendedName>
</protein>
<evidence type="ECO:0000256" key="12">
    <source>
        <dbReference type="SAM" id="SignalP"/>
    </source>
</evidence>
<accession>A0A921U7J2</accession>
<evidence type="ECO:0000313" key="16">
    <source>
        <dbReference type="Proteomes" id="UP000807115"/>
    </source>
</evidence>
<dbReference type="InterPro" id="IPR000742">
    <property type="entry name" value="EGF"/>
</dbReference>
<dbReference type="PROSITE" id="PS00107">
    <property type="entry name" value="PROTEIN_KINASE_ATP"/>
    <property type="match status" value="1"/>
</dbReference>
<dbReference type="PROSITE" id="PS00108">
    <property type="entry name" value="PROTEIN_KINASE_ST"/>
    <property type="match status" value="1"/>
</dbReference>
<dbReference type="AlphaFoldDB" id="A0A921U7J2"/>
<feature type="signal peptide" evidence="12">
    <location>
        <begin position="1"/>
        <end position="19"/>
    </location>
</feature>
<comment type="caution">
    <text evidence="15">The sequence shown here is derived from an EMBL/GenBank/DDBJ whole genome shotgun (WGS) entry which is preliminary data.</text>
</comment>
<keyword evidence="3" id="KW-0808">Transferase</keyword>
<comment type="caution">
    <text evidence="10">Lacks conserved residue(s) required for the propagation of feature annotation.</text>
</comment>
<reference evidence="15" key="1">
    <citation type="journal article" date="2019" name="BMC Genomics">
        <title>A new reference genome for Sorghum bicolor reveals high levels of sequence similarity between sweet and grain genotypes: implications for the genetics of sugar metabolism.</title>
        <authorList>
            <person name="Cooper E.A."/>
            <person name="Brenton Z.W."/>
            <person name="Flinn B.S."/>
            <person name="Jenkins J."/>
            <person name="Shu S."/>
            <person name="Flowers D."/>
            <person name="Luo F."/>
            <person name="Wang Y."/>
            <person name="Xia P."/>
            <person name="Barry K."/>
            <person name="Daum C."/>
            <person name="Lipzen A."/>
            <person name="Yoshinaga Y."/>
            <person name="Schmutz J."/>
            <person name="Saski C."/>
            <person name="Vermerris W."/>
            <person name="Kresovich S."/>
        </authorList>
    </citation>
    <scope>NUCLEOTIDE SEQUENCE</scope>
</reference>
<evidence type="ECO:0000259" key="13">
    <source>
        <dbReference type="PROSITE" id="PS50011"/>
    </source>
</evidence>
<dbReference type="InterPro" id="IPR000719">
    <property type="entry name" value="Prot_kinase_dom"/>
</dbReference>
<gene>
    <name evidence="15" type="ORF">BDA96_08G146700</name>
</gene>
<organism evidence="15 16">
    <name type="scientific">Sorghum bicolor</name>
    <name type="common">Sorghum</name>
    <name type="synonym">Sorghum vulgare</name>
    <dbReference type="NCBI Taxonomy" id="4558"/>
    <lineage>
        <taxon>Eukaryota</taxon>
        <taxon>Viridiplantae</taxon>
        <taxon>Streptophyta</taxon>
        <taxon>Embryophyta</taxon>
        <taxon>Tracheophyta</taxon>
        <taxon>Spermatophyta</taxon>
        <taxon>Magnoliopsida</taxon>
        <taxon>Liliopsida</taxon>
        <taxon>Poales</taxon>
        <taxon>Poaceae</taxon>
        <taxon>PACMAD clade</taxon>
        <taxon>Panicoideae</taxon>
        <taxon>Andropogonodae</taxon>
        <taxon>Andropogoneae</taxon>
        <taxon>Sorghinae</taxon>
        <taxon>Sorghum</taxon>
    </lineage>
</organism>
<evidence type="ECO:0008006" key="17">
    <source>
        <dbReference type="Google" id="ProtNLM"/>
    </source>
</evidence>
<evidence type="ECO:0000256" key="5">
    <source>
        <dbReference type="ARBA" id="ARBA00022741"/>
    </source>
</evidence>
<keyword evidence="8" id="KW-1015">Disulfide bond</keyword>
<evidence type="ECO:0000256" key="7">
    <source>
        <dbReference type="ARBA" id="ARBA00022840"/>
    </source>
</evidence>
<evidence type="ECO:0000256" key="8">
    <source>
        <dbReference type="ARBA" id="ARBA00023157"/>
    </source>
</evidence>
<dbReference type="EMBL" id="CM027687">
    <property type="protein sequence ID" value="KAG0521263.1"/>
    <property type="molecule type" value="Genomic_DNA"/>
</dbReference>
<dbReference type="GO" id="GO:0007166">
    <property type="term" value="P:cell surface receptor signaling pathway"/>
    <property type="evidence" value="ECO:0007669"/>
    <property type="project" value="InterPro"/>
</dbReference>
<feature type="domain" description="EGF-like" evidence="14">
    <location>
        <begin position="327"/>
        <end position="369"/>
    </location>
</feature>
<dbReference type="SMART" id="SM00220">
    <property type="entry name" value="S_TKc"/>
    <property type="match status" value="1"/>
</dbReference>
<dbReference type="Pfam" id="PF07714">
    <property type="entry name" value="PK_Tyr_Ser-Thr"/>
    <property type="match status" value="1"/>
</dbReference>
<dbReference type="Gene3D" id="2.10.25.10">
    <property type="entry name" value="Laminin"/>
    <property type="match status" value="1"/>
</dbReference>
<evidence type="ECO:0000256" key="6">
    <source>
        <dbReference type="ARBA" id="ARBA00022777"/>
    </source>
</evidence>
<dbReference type="InterPro" id="IPR017441">
    <property type="entry name" value="Protein_kinase_ATP_BS"/>
</dbReference>
<evidence type="ECO:0000256" key="4">
    <source>
        <dbReference type="ARBA" id="ARBA00022729"/>
    </source>
</evidence>
<keyword evidence="7 11" id="KW-0067">ATP-binding</keyword>
<dbReference type="InterPro" id="IPR001245">
    <property type="entry name" value="Ser-Thr/Tyr_kinase_cat_dom"/>
</dbReference>
<dbReference type="FunFam" id="1.10.510.10:FF:000084">
    <property type="entry name" value="Wall-associated receptor kinase 2"/>
    <property type="match status" value="1"/>
</dbReference>
<keyword evidence="9" id="KW-0325">Glycoprotein</keyword>
<dbReference type="PROSITE" id="PS50011">
    <property type="entry name" value="PROTEIN_KINASE_DOM"/>
    <property type="match status" value="1"/>
</dbReference>
<evidence type="ECO:0000256" key="3">
    <source>
        <dbReference type="ARBA" id="ARBA00022679"/>
    </source>
</evidence>
<dbReference type="GO" id="GO:0004674">
    <property type="term" value="F:protein serine/threonine kinase activity"/>
    <property type="evidence" value="ECO:0007669"/>
    <property type="project" value="UniProtKB-KW"/>
</dbReference>
<dbReference type="CDD" id="cd00054">
    <property type="entry name" value="EGF_CA"/>
    <property type="match status" value="1"/>
</dbReference>
<dbReference type="InterPro" id="IPR011009">
    <property type="entry name" value="Kinase-like_dom_sf"/>
</dbReference>
<name>A0A921U7J2_SORBI</name>
<dbReference type="Pfam" id="PF13947">
    <property type="entry name" value="GUB_WAK_bind"/>
    <property type="match status" value="1"/>
</dbReference>
<proteinExistence type="predicted"/>
<dbReference type="SUPFAM" id="SSF57184">
    <property type="entry name" value="Growth factor receptor domain"/>
    <property type="match status" value="1"/>
</dbReference>
<dbReference type="InterPro" id="IPR009030">
    <property type="entry name" value="Growth_fac_rcpt_cys_sf"/>
</dbReference>
<reference evidence="15" key="2">
    <citation type="submission" date="2020-10" db="EMBL/GenBank/DDBJ databases">
        <authorList>
            <person name="Cooper E.A."/>
            <person name="Brenton Z.W."/>
            <person name="Flinn B.S."/>
            <person name="Jenkins J."/>
            <person name="Shu S."/>
            <person name="Flowers D."/>
            <person name="Luo F."/>
            <person name="Wang Y."/>
            <person name="Xia P."/>
            <person name="Barry K."/>
            <person name="Daum C."/>
            <person name="Lipzen A."/>
            <person name="Yoshinaga Y."/>
            <person name="Schmutz J."/>
            <person name="Saski C."/>
            <person name="Vermerris W."/>
            <person name="Kresovich S."/>
        </authorList>
    </citation>
    <scope>NUCLEOTIDE SEQUENCE</scope>
</reference>
<evidence type="ECO:0000256" key="11">
    <source>
        <dbReference type="PROSITE-ProRule" id="PRU10141"/>
    </source>
</evidence>
<keyword evidence="10" id="KW-0245">EGF-like domain</keyword>
<evidence type="ECO:0000256" key="10">
    <source>
        <dbReference type="PROSITE-ProRule" id="PRU00076"/>
    </source>
</evidence>
<keyword evidence="6" id="KW-0418">Kinase</keyword>
<feature type="chain" id="PRO_5037002460" description="Protein kinase domain-containing protein" evidence="12">
    <location>
        <begin position="20"/>
        <end position="765"/>
    </location>
</feature>
<evidence type="ECO:0000256" key="9">
    <source>
        <dbReference type="ARBA" id="ARBA00023180"/>
    </source>
</evidence>
<keyword evidence="4 12" id="KW-0732">Signal</keyword>
<dbReference type="Gene3D" id="3.30.200.20">
    <property type="entry name" value="Phosphorylase Kinase, domain 1"/>
    <property type="match status" value="1"/>
</dbReference>
<dbReference type="GO" id="GO:0005524">
    <property type="term" value="F:ATP binding"/>
    <property type="evidence" value="ECO:0007669"/>
    <property type="project" value="UniProtKB-UniRule"/>
</dbReference>
<dbReference type="GO" id="GO:0016020">
    <property type="term" value="C:membrane"/>
    <property type="evidence" value="ECO:0007669"/>
    <property type="project" value="UniProtKB-SubCell"/>
</dbReference>
<keyword evidence="5 11" id="KW-0547">Nucleotide-binding</keyword>
<dbReference type="GO" id="GO:0030247">
    <property type="term" value="F:polysaccharide binding"/>
    <property type="evidence" value="ECO:0007669"/>
    <property type="project" value="InterPro"/>
</dbReference>
<dbReference type="SUPFAM" id="SSF56112">
    <property type="entry name" value="Protein kinase-like (PK-like)"/>
    <property type="match status" value="1"/>
</dbReference>
<keyword evidence="2" id="KW-0723">Serine/threonine-protein kinase</keyword>
<dbReference type="PANTHER" id="PTHR27005">
    <property type="entry name" value="WALL-ASSOCIATED RECEPTOR KINASE-LIKE 21"/>
    <property type="match status" value="1"/>
</dbReference>
<comment type="subcellular location">
    <subcellularLocation>
        <location evidence="1">Membrane</location>
        <topology evidence="1">Single-pass type I membrane protein</topology>
    </subcellularLocation>
</comment>
<dbReference type="Proteomes" id="UP000807115">
    <property type="component" value="Chromosome 8"/>
</dbReference>
<dbReference type="PROSITE" id="PS50026">
    <property type="entry name" value="EGF_3"/>
    <property type="match status" value="1"/>
</dbReference>
<evidence type="ECO:0000259" key="14">
    <source>
        <dbReference type="PROSITE" id="PS50026"/>
    </source>
</evidence>
<evidence type="ECO:0000256" key="2">
    <source>
        <dbReference type="ARBA" id="ARBA00022527"/>
    </source>
</evidence>